<evidence type="ECO:0000313" key="2">
    <source>
        <dbReference type="Proteomes" id="UP000091967"/>
    </source>
</evidence>
<protein>
    <submittedName>
        <fullName evidence="1">Uncharacterized protein</fullName>
    </submittedName>
</protein>
<keyword evidence="2" id="KW-1185">Reference proteome</keyword>
<dbReference type="EMBL" id="LYXU01000001">
    <property type="protein sequence ID" value="OBS26497.1"/>
    <property type="molecule type" value="Genomic_DNA"/>
</dbReference>
<name>A0A1B8B1A0_FUSPO</name>
<reference evidence="1 2" key="1">
    <citation type="submission" date="2016-06" db="EMBL/GenBank/DDBJ databases">
        <title>Living apart together: crosstalk between the core and supernumerary genomes in a fungal plant pathogen.</title>
        <authorList>
            <person name="Vanheule A."/>
            <person name="Audenaert K."/>
            <person name="Warris S."/>
            <person name="Van De Geest H."/>
            <person name="Schijlen E."/>
            <person name="Hofte M."/>
            <person name="De Saeger S."/>
            <person name="Haesaert G."/>
            <person name="Waalwijk C."/>
            <person name="Van Der Lee T."/>
        </authorList>
    </citation>
    <scope>NUCLEOTIDE SEQUENCE [LARGE SCALE GENOMIC DNA]</scope>
    <source>
        <strain evidence="1 2">2516</strain>
    </source>
</reference>
<proteinExistence type="predicted"/>
<organism evidence="1 2">
    <name type="scientific">Fusarium poae</name>
    <dbReference type="NCBI Taxonomy" id="36050"/>
    <lineage>
        <taxon>Eukaryota</taxon>
        <taxon>Fungi</taxon>
        <taxon>Dikarya</taxon>
        <taxon>Ascomycota</taxon>
        <taxon>Pezizomycotina</taxon>
        <taxon>Sordariomycetes</taxon>
        <taxon>Hypocreomycetidae</taxon>
        <taxon>Hypocreales</taxon>
        <taxon>Nectriaceae</taxon>
        <taxon>Fusarium</taxon>
    </lineage>
</organism>
<dbReference type="Proteomes" id="UP000091967">
    <property type="component" value="Unassembled WGS sequence"/>
</dbReference>
<evidence type="ECO:0000313" key="1">
    <source>
        <dbReference type="EMBL" id="OBS26497.1"/>
    </source>
</evidence>
<dbReference type="AlphaFoldDB" id="A0A1B8B1A0"/>
<comment type="caution">
    <text evidence="1">The sequence shown here is derived from an EMBL/GenBank/DDBJ whole genome shotgun (WGS) entry which is preliminary data.</text>
</comment>
<sequence length="107" mass="12085">MPEVLRIALARQTMGNEFRLAPALPDLLPTSRPPTVRSARSTMFDRQAFEEPATHLSRAADRHVSYIDPNYRECNLILLATVENKFIPNLYVMGPDTMAIVSLHVVH</sequence>
<gene>
    <name evidence="1" type="ORF">FPOA_00440</name>
</gene>
<accession>A0A1B8B1A0</accession>